<reference evidence="1" key="1">
    <citation type="submission" date="2021-06" db="EMBL/GenBank/DDBJ databases">
        <authorList>
            <person name="Kallberg Y."/>
            <person name="Tangrot J."/>
            <person name="Rosling A."/>
        </authorList>
    </citation>
    <scope>NUCLEOTIDE SEQUENCE</scope>
    <source>
        <strain evidence="1">28 12/20/2015</strain>
    </source>
</reference>
<gene>
    <name evidence="1" type="ORF">SPELUC_LOCUS7665</name>
</gene>
<comment type="caution">
    <text evidence="1">The sequence shown here is derived from an EMBL/GenBank/DDBJ whole genome shotgun (WGS) entry which is preliminary data.</text>
</comment>
<sequence>MEPPTGFTYTLPNQGHRWTGFWRSVEKKTGNKYIAKCKYCIFELEGKPDRLYQHVLKCNSWPVSQKADYLKEAFEQTIPEHKRVKHDQDEDNQEELLLSRSTIQPAKQESILN</sequence>
<organism evidence="1 2">
    <name type="scientific">Cetraspora pellucida</name>
    <dbReference type="NCBI Taxonomy" id="1433469"/>
    <lineage>
        <taxon>Eukaryota</taxon>
        <taxon>Fungi</taxon>
        <taxon>Fungi incertae sedis</taxon>
        <taxon>Mucoromycota</taxon>
        <taxon>Glomeromycotina</taxon>
        <taxon>Glomeromycetes</taxon>
        <taxon>Diversisporales</taxon>
        <taxon>Gigasporaceae</taxon>
        <taxon>Cetraspora</taxon>
    </lineage>
</organism>
<proteinExistence type="predicted"/>
<name>A0ACA9MUR3_9GLOM</name>
<protein>
    <submittedName>
        <fullName evidence="1">224_t:CDS:1</fullName>
    </submittedName>
</protein>
<evidence type="ECO:0000313" key="1">
    <source>
        <dbReference type="EMBL" id="CAG8615562.1"/>
    </source>
</evidence>
<dbReference type="Proteomes" id="UP000789366">
    <property type="component" value="Unassembled WGS sequence"/>
</dbReference>
<evidence type="ECO:0000313" key="2">
    <source>
        <dbReference type="Proteomes" id="UP000789366"/>
    </source>
</evidence>
<accession>A0ACA9MUR3</accession>
<dbReference type="EMBL" id="CAJVPW010010450">
    <property type="protein sequence ID" value="CAG8615562.1"/>
    <property type="molecule type" value="Genomic_DNA"/>
</dbReference>
<keyword evidence="2" id="KW-1185">Reference proteome</keyword>